<keyword evidence="2" id="KW-1185">Reference proteome</keyword>
<gene>
    <name evidence="1" type="ORF">LSALG_LOCUS11578</name>
</gene>
<dbReference type="EMBL" id="OX465078">
    <property type="protein sequence ID" value="CAI9271309.1"/>
    <property type="molecule type" value="Genomic_DNA"/>
</dbReference>
<dbReference type="Proteomes" id="UP001177003">
    <property type="component" value="Chromosome 2"/>
</dbReference>
<reference evidence="1" key="1">
    <citation type="submission" date="2023-04" db="EMBL/GenBank/DDBJ databases">
        <authorList>
            <person name="Vijverberg K."/>
            <person name="Xiong W."/>
            <person name="Schranz E."/>
        </authorList>
    </citation>
    <scope>NUCLEOTIDE SEQUENCE</scope>
</reference>
<evidence type="ECO:0000313" key="2">
    <source>
        <dbReference type="Proteomes" id="UP001177003"/>
    </source>
</evidence>
<evidence type="ECO:0000313" key="1">
    <source>
        <dbReference type="EMBL" id="CAI9271309.1"/>
    </source>
</evidence>
<name>A0AA35V6A6_LACSI</name>
<dbReference type="AlphaFoldDB" id="A0AA35V6A6"/>
<sequence>MEIFTFLCTRVDHCLVYPLLDPSHRLKISSVNVISLFFHKPPITFSPLLFLRRPIISGEQLNIEGIVVPKVVVVFAASAVASAGAKRFRELHSPTRKALQRAMFYFKEPIRCLLIGSTRSFQTSSRPILDAFIIKGAKRDFSTTILERKKAANRLTDWRYHPDQGSFLSINKFLVARQVYRYRKDLNDEASKL</sequence>
<protein>
    <submittedName>
        <fullName evidence="1">Uncharacterized protein</fullName>
    </submittedName>
</protein>
<organism evidence="1 2">
    <name type="scientific">Lactuca saligna</name>
    <name type="common">Willowleaf lettuce</name>
    <dbReference type="NCBI Taxonomy" id="75948"/>
    <lineage>
        <taxon>Eukaryota</taxon>
        <taxon>Viridiplantae</taxon>
        <taxon>Streptophyta</taxon>
        <taxon>Embryophyta</taxon>
        <taxon>Tracheophyta</taxon>
        <taxon>Spermatophyta</taxon>
        <taxon>Magnoliopsida</taxon>
        <taxon>eudicotyledons</taxon>
        <taxon>Gunneridae</taxon>
        <taxon>Pentapetalae</taxon>
        <taxon>asterids</taxon>
        <taxon>campanulids</taxon>
        <taxon>Asterales</taxon>
        <taxon>Asteraceae</taxon>
        <taxon>Cichorioideae</taxon>
        <taxon>Cichorieae</taxon>
        <taxon>Lactucinae</taxon>
        <taxon>Lactuca</taxon>
    </lineage>
</organism>
<accession>A0AA35V6A6</accession>
<proteinExistence type="predicted"/>